<feature type="chain" id="PRO_5035148695" description="Right handed beta helix domain-containing protein" evidence="1">
    <location>
        <begin position="19"/>
        <end position="480"/>
    </location>
</feature>
<evidence type="ECO:0000256" key="1">
    <source>
        <dbReference type="SAM" id="SignalP"/>
    </source>
</evidence>
<dbReference type="EMBL" id="JABSNO010000004">
    <property type="protein sequence ID" value="NRS91718.1"/>
    <property type="molecule type" value="Genomic_DNA"/>
</dbReference>
<dbReference type="InterPro" id="IPR006626">
    <property type="entry name" value="PbH1"/>
</dbReference>
<dbReference type="AlphaFoldDB" id="A0A8J8G5X7"/>
<feature type="domain" description="Right handed beta helix" evidence="2">
    <location>
        <begin position="224"/>
        <end position="376"/>
    </location>
</feature>
<keyword evidence="4" id="KW-1185">Reference proteome</keyword>
<dbReference type="Gene3D" id="2.160.20.10">
    <property type="entry name" value="Single-stranded right-handed beta-helix, Pectin lyase-like"/>
    <property type="match status" value="2"/>
</dbReference>
<dbReference type="InterPro" id="IPR011050">
    <property type="entry name" value="Pectin_lyase_fold/virulence"/>
</dbReference>
<evidence type="ECO:0000313" key="4">
    <source>
        <dbReference type="Proteomes" id="UP000610746"/>
    </source>
</evidence>
<organism evidence="3 4">
    <name type="scientific">Frigoriflavimonas asaccharolytica</name>
    <dbReference type="NCBI Taxonomy" id="2735899"/>
    <lineage>
        <taxon>Bacteria</taxon>
        <taxon>Pseudomonadati</taxon>
        <taxon>Bacteroidota</taxon>
        <taxon>Flavobacteriia</taxon>
        <taxon>Flavobacteriales</taxon>
        <taxon>Weeksellaceae</taxon>
        <taxon>Frigoriflavimonas</taxon>
    </lineage>
</organism>
<proteinExistence type="predicted"/>
<evidence type="ECO:0000313" key="3">
    <source>
        <dbReference type="EMBL" id="NRS91718.1"/>
    </source>
</evidence>
<dbReference type="InterPro" id="IPR039448">
    <property type="entry name" value="Beta_helix"/>
</dbReference>
<feature type="signal peptide" evidence="1">
    <location>
        <begin position="1"/>
        <end position="18"/>
    </location>
</feature>
<keyword evidence="1" id="KW-0732">Signal</keyword>
<reference evidence="3" key="1">
    <citation type="submission" date="2020-05" db="EMBL/GenBank/DDBJ databases">
        <title>Genomic Encyclopedia of Type Strains, Phase IV (KMG-V): Genome sequencing to study the core and pangenomes of soil and plant-associated prokaryotes.</title>
        <authorList>
            <person name="Whitman W."/>
        </authorList>
    </citation>
    <scope>NUCLEOTIDE SEQUENCE</scope>
    <source>
        <strain evidence="3">16F</strain>
    </source>
</reference>
<dbReference type="RefSeq" id="WP_173778339.1">
    <property type="nucleotide sequence ID" value="NZ_JABSNO010000004.1"/>
</dbReference>
<protein>
    <recommendedName>
        <fullName evidence="2">Right handed beta helix domain-containing protein</fullName>
    </recommendedName>
</protein>
<dbReference type="SUPFAM" id="SSF51126">
    <property type="entry name" value="Pectin lyase-like"/>
    <property type="match status" value="2"/>
</dbReference>
<dbReference type="SMART" id="SM00710">
    <property type="entry name" value="PbH1"/>
    <property type="match status" value="11"/>
</dbReference>
<accession>A0A8J8G5X7</accession>
<dbReference type="Pfam" id="PF13229">
    <property type="entry name" value="Beta_helix"/>
    <property type="match status" value="1"/>
</dbReference>
<gene>
    <name evidence="3" type="ORF">HNQ03_000785</name>
</gene>
<name>A0A8J8G5X7_9FLAO</name>
<comment type="caution">
    <text evidence="3">The sequence shown here is derived from an EMBL/GenBank/DDBJ whole genome shotgun (WGS) entry which is preliminary data.</text>
</comment>
<dbReference type="Proteomes" id="UP000610746">
    <property type="component" value="Unassembled WGS sequence"/>
</dbReference>
<dbReference type="InterPro" id="IPR012334">
    <property type="entry name" value="Pectin_lyas_fold"/>
</dbReference>
<sequence length="480" mass="53029">MKYFYLLLFVILSNFSNAQDTIRVNIFPKSNANFLQIFQQALNEKKGSVLKITVNKGNYLLNERLFTSRNNTFLNFEKGAVLNFTDNGKSGIIVAHDYFTIKNATIKGNGKPSADFYNGYGILLNGASYAKIINNTFQELGGNNILLYPTSNGKSSSNNLISNNNFSKPASPNTLGGDQSAIMLGYSGENYSHDNNIIENNIIDGNNQLNIGIAILGHGNHNIIRNNTISNVLSYGILAYESKVVGNTLDSLKVIDNTIKNVGEINAIKTVRGMGIYLMTATNAQVSGNKVSNVLRNNNESETLGAGAISLSLSPGAKVYDNVINGSYMYGIVSDYSFGSKFYNNEIFNTRRSGLYLINVNDVEVYNNTFSNIGGVVFRGYFENSSLAYIKEQLRDEKYKNIDTGNNISITNNKINSNQEILYFNSTSPDKSKNYKGNIMKNITFTNNEVSGNTKPIQELVNFRGGLGRNLKVKSNRTLR</sequence>
<evidence type="ECO:0000259" key="2">
    <source>
        <dbReference type="Pfam" id="PF13229"/>
    </source>
</evidence>